<evidence type="ECO:0000259" key="1">
    <source>
        <dbReference type="Pfam" id="PF06985"/>
    </source>
</evidence>
<feature type="domain" description="Heterokaryon incompatibility" evidence="1">
    <location>
        <begin position="45"/>
        <end position="121"/>
    </location>
</feature>
<sequence length="124" mass="14464">MSTIYQSLSSDRQGIRLLRLHPSEAFDDIIRCTLFPASLEDEPEYEALSYVWGPLKFTQDILVDEKPFKITKNLECALRYFRHASSDRVLWVDALCINQTDVAERNYQVPLMKEIYSRCARDLA</sequence>
<dbReference type="PANTHER" id="PTHR24148">
    <property type="entry name" value="ANKYRIN REPEAT DOMAIN-CONTAINING PROTEIN 39 HOMOLOG-RELATED"/>
    <property type="match status" value="1"/>
</dbReference>
<gene>
    <name evidence="2" type="ORF">RRF57_001122</name>
</gene>
<organism evidence="2 3">
    <name type="scientific">Xylaria bambusicola</name>
    <dbReference type="NCBI Taxonomy" id="326684"/>
    <lineage>
        <taxon>Eukaryota</taxon>
        <taxon>Fungi</taxon>
        <taxon>Dikarya</taxon>
        <taxon>Ascomycota</taxon>
        <taxon>Pezizomycotina</taxon>
        <taxon>Sordariomycetes</taxon>
        <taxon>Xylariomycetidae</taxon>
        <taxon>Xylariales</taxon>
        <taxon>Xylariaceae</taxon>
        <taxon>Xylaria</taxon>
    </lineage>
</organism>
<dbReference type="AlphaFoldDB" id="A0AAN7UGR5"/>
<dbReference type="EMBL" id="JAWHQM010000002">
    <property type="protein sequence ID" value="KAK5625406.1"/>
    <property type="molecule type" value="Genomic_DNA"/>
</dbReference>
<dbReference type="Pfam" id="PF06985">
    <property type="entry name" value="HET"/>
    <property type="match status" value="1"/>
</dbReference>
<dbReference type="InterPro" id="IPR052895">
    <property type="entry name" value="HetReg/Transcr_Mod"/>
</dbReference>
<protein>
    <recommendedName>
        <fullName evidence="1">Heterokaryon incompatibility domain-containing protein</fullName>
    </recommendedName>
</protein>
<evidence type="ECO:0000313" key="2">
    <source>
        <dbReference type="EMBL" id="KAK5625406.1"/>
    </source>
</evidence>
<dbReference type="Proteomes" id="UP001305414">
    <property type="component" value="Unassembled WGS sequence"/>
</dbReference>
<dbReference type="InterPro" id="IPR010730">
    <property type="entry name" value="HET"/>
</dbReference>
<reference evidence="2 3" key="1">
    <citation type="submission" date="2023-10" db="EMBL/GenBank/DDBJ databases">
        <title>Draft genome sequence of Xylaria bambusicola isolate GMP-LS, the root and basal stem rot pathogen of sugarcane in Indonesia.</title>
        <authorList>
            <person name="Selvaraj P."/>
            <person name="Muralishankar V."/>
            <person name="Muruganantham S."/>
            <person name="Sp S."/>
            <person name="Haryani S."/>
            <person name="Lau K.J.X."/>
            <person name="Naqvi N.I."/>
        </authorList>
    </citation>
    <scope>NUCLEOTIDE SEQUENCE [LARGE SCALE GENOMIC DNA]</scope>
    <source>
        <strain evidence="2">GMP-LS</strain>
    </source>
</reference>
<accession>A0AAN7UGR5</accession>
<dbReference type="PANTHER" id="PTHR24148:SF64">
    <property type="entry name" value="HETEROKARYON INCOMPATIBILITY DOMAIN-CONTAINING PROTEIN"/>
    <property type="match status" value="1"/>
</dbReference>
<evidence type="ECO:0000313" key="3">
    <source>
        <dbReference type="Proteomes" id="UP001305414"/>
    </source>
</evidence>
<comment type="caution">
    <text evidence="2">The sequence shown here is derived from an EMBL/GenBank/DDBJ whole genome shotgun (WGS) entry which is preliminary data.</text>
</comment>
<proteinExistence type="predicted"/>
<name>A0AAN7UGR5_9PEZI</name>
<keyword evidence="3" id="KW-1185">Reference proteome</keyword>